<gene>
    <name evidence="2" type="ORF">PVL29_000600</name>
</gene>
<dbReference type="SUPFAM" id="SSF51430">
    <property type="entry name" value="NAD(P)-linked oxidoreductase"/>
    <property type="match status" value="1"/>
</dbReference>
<dbReference type="PROSITE" id="PS00062">
    <property type="entry name" value="ALDOKETO_REDUCTASE_2"/>
    <property type="match status" value="1"/>
</dbReference>
<name>A0AA39AJA1_VITRO</name>
<dbReference type="AlphaFoldDB" id="A0AA39AJA1"/>
<feature type="domain" description="NADP-dependent oxidoreductase" evidence="1">
    <location>
        <begin position="1"/>
        <end position="144"/>
    </location>
</feature>
<keyword evidence="3" id="KW-1185">Reference proteome</keyword>
<dbReference type="InterPro" id="IPR023210">
    <property type="entry name" value="NADP_OxRdtase_dom"/>
</dbReference>
<organism evidence="2 3">
    <name type="scientific">Vitis rotundifolia</name>
    <name type="common">Muscadine grape</name>
    <dbReference type="NCBI Taxonomy" id="103349"/>
    <lineage>
        <taxon>Eukaryota</taxon>
        <taxon>Viridiplantae</taxon>
        <taxon>Streptophyta</taxon>
        <taxon>Embryophyta</taxon>
        <taxon>Tracheophyta</taxon>
        <taxon>Spermatophyta</taxon>
        <taxon>Magnoliopsida</taxon>
        <taxon>eudicotyledons</taxon>
        <taxon>Gunneridae</taxon>
        <taxon>Pentapetalae</taxon>
        <taxon>rosids</taxon>
        <taxon>Vitales</taxon>
        <taxon>Vitaceae</taxon>
        <taxon>Viteae</taxon>
        <taxon>Vitis</taxon>
    </lineage>
</organism>
<dbReference type="InterPro" id="IPR020471">
    <property type="entry name" value="AKR"/>
</dbReference>
<dbReference type="Proteomes" id="UP001168098">
    <property type="component" value="Unassembled WGS sequence"/>
</dbReference>
<reference evidence="2 3" key="1">
    <citation type="journal article" date="2023" name="BMC Biotechnol.">
        <title>Vitis rotundifolia cv Carlos genome sequencing.</title>
        <authorList>
            <person name="Huff M."/>
            <person name="Hulse-Kemp A."/>
            <person name="Scheffler B."/>
            <person name="Youngblood R."/>
            <person name="Simpson S."/>
            <person name="Babiker E."/>
            <person name="Staton M."/>
        </authorList>
    </citation>
    <scope>NUCLEOTIDE SEQUENCE [LARGE SCALE GENOMIC DNA]</scope>
    <source>
        <tissue evidence="2">Leaf</tissue>
    </source>
</reference>
<dbReference type="PROSITE" id="PS00063">
    <property type="entry name" value="ALDOKETO_REDUCTASE_3"/>
    <property type="match status" value="1"/>
</dbReference>
<sequence length="174" mass="19857">MEDCQKLGLTKAIGVSNFSSKKLDDLLRIAKIPPAVNQVEMNPLWQQKKLREFSAEKGIHITAYSPLGARGTPWGGDRVMECQVLKEIAQARGKTIAQVCLRWIYEQGASVIVKSFNKERMKENLAIFDWELTAEDIQKIDQIQQFKGVPGLEFISDEGPYRSLLELWDEEIQF</sequence>
<dbReference type="EMBL" id="JARBHA010000001">
    <property type="protein sequence ID" value="KAJ9708651.1"/>
    <property type="molecule type" value="Genomic_DNA"/>
</dbReference>
<evidence type="ECO:0000313" key="2">
    <source>
        <dbReference type="EMBL" id="KAJ9708651.1"/>
    </source>
</evidence>
<dbReference type="PANTHER" id="PTHR11732">
    <property type="entry name" value="ALDO/KETO REDUCTASE"/>
    <property type="match status" value="1"/>
</dbReference>
<evidence type="ECO:0000313" key="3">
    <source>
        <dbReference type="Proteomes" id="UP001168098"/>
    </source>
</evidence>
<comment type="caution">
    <text evidence="2">The sequence shown here is derived from an EMBL/GenBank/DDBJ whole genome shotgun (WGS) entry which is preliminary data.</text>
</comment>
<evidence type="ECO:0000259" key="1">
    <source>
        <dbReference type="Pfam" id="PF00248"/>
    </source>
</evidence>
<dbReference type="InterPro" id="IPR018170">
    <property type="entry name" value="Aldo/ket_reductase_CS"/>
</dbReference>
<dbReference type="PRINTS" id="PR00069">
    <property type="entry name" value="ALDKETRDTASE"/>
</dbReference>
<dbReference type="Gene3D" id="3.20.20.100">
    <property type="entry name" value="NADP-dependent oxidoreductase domain"/>
    <property type="match status" value="1"/>
</dbReference>
<dbReference type="GO" id="GO:0016491">
    <property type="term" value="F:oxidoreductase activity"/>
    <property type="evidence" value="ECO:0007669"/>
    <property type="project" value="InterPro"/>
</dbReference>
<proteinExistence type="predicted"/>
<dbReference type="Pfam" id="PF00248">
    <property type="entry name" value="Aldo_ket_red"/>
    <property type="match status" value="1"/>
</dbReference>
<accession>A0AA39AJA1</accession>
<protein>
    <recommendedName>
        <fullName evidence="1">NADP-dependent oxidoreductase domain-containing protein</fullName>
    </recommendedName>
</protein>
<dbReference type="InterPro" id="IPR036812">
    <property type="entry name" value="NAD(P)_OxRdtase_dom_sf"/>
</dbReference>